<organism evidence="5 6">
    <name type="scientific">Acetivibrio ethanolgignens</name>
    <dbReference type="NCBI Taxonomy" id="290052"/>
    <lineage>
        <taxon>Bacteria</taxon>
        <taxon>Bacillati</taxon>
        <taxon>Bacillota</taxon>
        <taxon>Clostridia</taxon>
        <taxon>Eubacteriales</taxon>
        <taxon>Oscillospiraceae</taxon>
        <taxon>Acetivibrio</taxon>
    </lineage>
</organism>
<name>A0A0V8QAZ7_9FIRM</name>
<dbReference type="EC" id="3.4.24.78" evidence="4"/>
<gene>
    <name evidence="4" type="primary">gpr</name>
    <name evidence="5" type="ORF">ASU35_04165</name>
</gene>
<protein>
    <recommendedName>
        <fullName evidence="4">Germination protease</fullName>
        <ecNumber evidence="4">3.4.24.78</ecNumber>
    </recommendedName>
    <alternativeName>
        <fullName evidence="4">GPR endopeptidase</fullName>
    </alternativeName>
    <alternativeName>
        <fullName evidence="4">Germination proteinase</fullName>
    </alternativeName>
    <alternativeName>
        <fullName evidence="4">Spore protease</fullName>
    </alternativeName>
</protein>
<dbReference type="STRING" id="290052.ASU35_04165"/>
<dbReference type="GO" id="GO:0009847">
    <property type="term" value="P:spore germination"/>
    <property type="evidence" value="ECO:0007669"/>
    <property type="project" value="UniProtKB-UniRule"/>
</dbReference>
<dbReference type="NCBIfam" id="TIGR01441">
    <property type="entry name" value="GPR"/>
    <property type="match status" value="1"/>
</dbReference>
<dbReference type="RefSeq" id="WP_058354110.1">
    <property type="nucleotide sequence ID" value="NZ_CABMMD010000208.1"/>
</dbReference>
<keyword evidence="1 4" id="KW-0645">Protease</keyword>
<dbReference type="InterPro" id="IPR023430">
    <property type="entry name" value="Pept_HybD-like_dom_sf"/>
</dbReference>
<feature type="propeptide" id="PRO_5006981819" evidence="4">
    <location>
        <begin position="1"/>
        <end position="5"/>
    </location>
</feature>
<comment type="catalytic activity">
    <reaction evidence="4">
        <text>Endopeptidase action with P4 Glu or Asp, P1 preferably Glu &gt; Asp, P1' hydrophobic and P2' Ala.</text>
        <dbReference type="EC" id="3.4.24.78"/>
    </reaction>
</comment>
<dbReference type="Pfam" id="PF03418">
    <property type="entry name" value="Peptidase_A25"/>
    <property type="match status" value="1"/>
</dbReference>
<dbReference type="Proteomes" id="UP000054874">
    <property type="component" value="Unassembled WGS sequence"/>
</dbReference>
<dbReference type="GO" id="GO:0006508">
    <property type="term" value="P:proteolysis"/>
    <property type="evidence" value="ECO:0007669"/>
    <property type="project" value="UniProtKB-UniRule"/>
</dbReference>
<dbReference type="Gene3D" id="3.40.50.1450">
    <property type="entry name" value="HybD-like"/>
    <property type="match status" value="1"/>
</dbReference>
<dbReference type="PIRSF" id="PIRSF019549">
    <property type="entry name" value="Peptidase_A25"/>
    <property type="match status" value="1"/>
</dbReference>
<evidence type="ECO:0000256" key="4">
    <source>
        <dbReference type="HAMAP-Rule" id="MF_00626"/>
    </source>
</evidence>
<evidence type="ECO:0000313" key="5">
    <source>
        <dbReference type="EMBL" id="KSV57614.1"/>
    </source>
</evidence>
<dbReference type="AlphaFoldDB" id="A0A0V8QAZ7"/>
<feature type="chain" id="PRO_5023347688" description="Germination protease" evidence="4">
    <location>
        <begin position="6"/>
        <end position="306"/>
    </location>
</feature>
<comment type="subunit">
    <text evidence="4">Homotetramer.</text>
</comment>
<dbReference type="GO" id="GO:0004222">
    <property type="term" value="F:metalloendopeptidase activity"/>
    <property type="evidence" value="ECO:0007669"/>
    <property type="project" value="UniProtKB-UniRule"/>
</dbReference>
<dbReference type="SUPFAM" id="SSF53163">
    <property type="entry name" value="HybD-like"/>
    <property type="match status" value="1"/>
</dbReference>
<dbReference type="InterPro" id="IPR005080">
    <property type="entry name" value="Peptidase_A25"/>
</dbReference>
<keyword evidence="2 4" id="KW-0378">Hydrolase</keyword>
<dbReference type="HAMAP" id="MF_00626">
    <property type="entry name" value="Germination_prot"/>
    <property type="match status" value="1"/>
</dbReference>
<comment type="caution">
    <text evidence="5">The sequence shown here is derived from an EMBL/GenBank/DDBJ whole genome shotgun (WGS) entry which is preliminary data.</text>
</comment>
<proteinExistence type="inferred from homology"/>
<evidence type="ECO:0000256" key="2">
    <source>
        <dbReference type="ARBA" id="ARBA00022801"/>
    </source>
</evidence>
<dbReference type="EMBL" id="LNAM01000208">
    <property type="protein sequence ID" value="KSV57614.1"/>
    <property type="molecule type" value="Genomic_DNA"/>
</dbReference>
<reference evidence="5 6" key="1">
    <citation type="submission" date="2015-11" db="EMBL/GenBank/DDBJ databases">
        <title>Butyribacter intestini gen. nov., sp. nov., a butyric acid-producing bacterium of the family Lachnospiraceae isolated from the human faeces.</title>
        <authorList>
            <person name="Zou Y."/>
            <person name="Xue W."/>
            <person name="Luo G."/>
            <person name="Lv M."/>
        </authorList>
    </citation>
    <scope>NUCLEOTIDE SEQUENCE [LARGE SCALE GENOMIC DNA]</scope>
    <source>
        <strain evidence="5 6">ACET-33324</strain>
    </source>
</reference>
<comment type="PTM">
    <text evidence="4">Autoproteolytically processed. The inactive tetrameric zymogen termed p46 autoprocesses to a smaller form termed p41, which is active only during spore germination.</text>
</comment>
<keyword evidence="3 4" id="KW-0865">Zymogen</keyword>
<sequence>MWRTDLALEMRESFPEDKEEIRGVILTKEKQEEEKIEITRVEIKDEKGERAMGKPRGTYITIESELLKEKGEEAKEPMVKAVKKHLEELSGGIFGKKTLIAGLGNREMTPDALGPYVVEQLFVTRHLIQEFGESLKKKYEMESVSAIAPGVMGQTGMETSEILKGIIHETKPDLLIVVDALAARNLKRVNTTIQLTDTGISPGAGVGNNRKELNQKNLGIPVIALGVPTVVDAATIVEDRMETALKKEGYSEEEIGSFLGSLDYRGMGSFFVTPKTIDEEIRLLGDTISEALNSCFSNIYTNGSEK</sequence>
<evidence type="ECO:0000313" key="6">
    <source>
        <dbReference type="Proteomes" id="UP000054874"/>
    </source>
</evidence>
<keyword evidence="6" id="KW-1185">Reference proteome</keyword>
<accession>A0A0V8QAZ7</accession>
<dbReference type="OrthoDB" id="9777293at2"/>
<comment type="similarity">
    <text evidence="4">Belongs to the peptidase A25 family.</text>
</comment>
<evidence type="ECO:0000256" key="1">
    <source>
        <dbReference type="ARBA" id="ARBA00022670"/>
    </source>
</evidence>
<comment type="function">
    <text evidence="4">Initiates the rapid degradation of small, acid-soluble proteins during spore germination.</text>
</comment>
<evidence type="ECO:0000256" key="3">
    <source>
        <dbReference type="ARBA" id="ARBA00023145"/>
    </source>
</evidence>